<dbReference type="STRING" id="140314.SAMN04488076_10773"/>
<dbReference type="RefSeq" id="WP_087033918.1">
    <property type="nucleotide sequence ID" value="NZ_FJNE01000008.1"/>
</dbReference>
<dbReference type="SUPFAM" id="SSF48371">
    <property type="entry name" value="ARM repeat"/>
    <property type="match status" value="1"/>
</dbReference>
<protein>
    <submittedName>
        <fullName evidence="1">Armadillo-type fold</fullName>
    </submittedName>
</protein>
<organism evidence="1 2">
    <name type="scientific">Trichococcus palustris</name>
    <dbReference type="NCBI Taxonomy" id="140314"/>
    <lineage>
        <taxon>Bacteria</taxon>
        <taxon>Bacillati</taxon>
        <taxon>Bacillota</taxon>
        <taxon>Bacilli</taxon>
        <taxon>Lactobacillales</taxon>
        <taxon>Carnobacteriaceae</taxon>
        <taxon>Trichococcus</taxon>
    </lineage>
</organism>
<dbReference type="Gene3D" id="1.25.10.10">
    <property type="entry name" value="Leucine-rich Repeat Variant"/>
    <property type="match status" value="1"/>
</dbReference>
<sequence>MGKVEEYKKILGKSADWDRYLLEESRLPGPRANLELAEAVAEEGDLDRFRRYLAYGDGVAPYGSALEFLPVCGVIGLGRVLSEGRLDMLEDLRSYASDPRWRVREGVAMALQRFGDKDMDGLLQEMEKWSQGNPLERRAAAAALCEPRLLKKTEYAQRVLELLDRITKDILLEEHRRTDDFIALRKALGYCWSVAVVAAPEAGKKMMEKWFADQDKDIQWIMKENLRKNRLQKLDKEWTERWQSELQKRA</sequence>
<keyword evidence="2" id="KW-1185">Reference proteome</keyword>
<proteinExistence type="predicted"/>
<evidence type="ECO:0000313" key="1">
    <source>
        <dbReference type="EMBL" id="CZQ99385.1"/>
    </source>
</evidence>
<name>A0A143YV34_9LACT</name>
<dbReference type="InterPro" id="IPR011989">
    <property type="entry name" value="ARM-like"/>
</dbReference>
<dbReference type="AlphaFoldDB" id="A0A143YV34"/>
<accession>A0A143YV34</accession>
<dbReference type="EMBL" id="FJNE01000008">
    <property type="protein sequence ID" value="CZQ99385.1"/>
    <property type="molecule type" value="Genomic_DNA"/>
</dbReference>
<dbReference type="Proteomes" id="UP000242754">
    <property type="component" value="Unassembled WGS sequence"/>
</dbReference>
<dbReference type="InterPro" id="IPR016024">
    <property type="entry name" value="ARM-type_fold"/>
</dbReference>
<gene>
    <name evidence="1" type="ORF">Tpal_2365</name>
</gene>
<evidence type="ECO:0000313" key="2">
    <source>
        <dbReference type="Proteomes" id="UP000242754"/>
    </source>
</evidence>
<dbReference type="OrthoDB" id="154709at2"/>
<reference evidence="1 2" key="1">
    <citation type="submission" date="2016-02" db="EMBL/GenBank/DDBJ databases">
        <authorList>
            <person name="Wen L."/>
            <person name="He K."/>
            <person name="Yang H."/>
        </authorList>
    </citation>
    <scope>NUCLEOTIDE SEQUENCE [LARGE SCALE GENOMIC DNA]</scope>
    <source>
        <strain evidence="1">Trichococcus palustris</strain>
    </source>
</reference>